<evidence type="ECO:0000259" key="2">
    <source>
        <dbReference type="SMART" id="SM00421"/>
    </source>
</evidence>
<dbReference type="SUPFAM" id="SSF55785">
    <property type="entry name" value="PYP-like sensor domain (PAS domain)"/>
    <property type="match status" value="1"/>
</dbReference>
<reference evidence="3" key="1">
    <citation type="submission" date="2008-12" db="EMBL/GenBank/DDBJ databases">
        <title>Annotation of the Yersinia mollaretii ATCC 43969 genome.</title>
        <authorList>
            <person name="Read T.D."/>
            <person name="Akmal A."/>
            <person name="Bishop-Lilly K."/>
            <person name="Chen P.E."/>
            <person name="Cook C."/>
            <person name="Kiley M.P."/>
            <person name="Lentz S."/>
            <person name="Mateczun A."/>
            <person name="Nagarajan N."/>
            <person name="Nolan N."/>
            <person name="Osborne B.I."/>
            <person name="Pop M."/>
            <person name="Sozhamannan S."/>
            <person name="Stewart A.C."/>
            <person name="Sulakvelidze A."/>
            <person name="Thomason B."/>
            <person name="Willner K."/>
            <person name="Zwick M.E."/>
        </authorList>
    </citation>
    <scope>NUCLEOTIDE SEQUENCE [LARGE SCALE GENOMIC DNA]</scope>
    <source>
        <strain evidence="3">ATCC 43969</strain>
    </source>
</reference>
<dbReference type="Gene3D" id="1.10.10.10">
    <property type="entry name" value="Winged helix-like DNA-binding domain superfamily/Winged helix DNA-binding domain"/>
    <property type="match status" value="1"/>
</dbReference>
<keyword evidence="1" id="KW-0238">DNA-binding</keyword>
<sequence length="246" mass="28771">MKDKGKSSINHRRNIMDRELVESLEVLIRFWERSAEPWSVKDNKSRYIYANSKFNKLFGLPDDFCVTGRFDSELPTPIAQFSAEYQRQDRQVELLQDRITSVEVHLLDGLSYFTAYFYDKYPLIDENGVSQGVICHGRSVTNLILTRLNKIKMPVSLVLMQPLDLFTKREWEVLFYLIHTFSSVEIAKKLGLSSREVCHITQLIYKKVGISNKQQLVEYCYENKISNFVPKSFFEYSGPFPPNLKE</sequence>
<dbReference type="InterPro" id="IPR035965">
    <property type="entry name" value="PAS-like_dom_sf"/>
</dbReference>
<dbReference type="InterPro" id="IPR000792">
    <property type="entry name" value="Tscrpt_reg_LuxR_C"/>
</dbReference>
<organism evidence="3 4">
    <name type="scientific">Yersinia mollaretii (strain ATCC 43969 / DSM 18520 / CIP 103324 / CNY 7263 / WAIP 204)</name>
    <dbReference type="NCBI Taxonomy" id="349967"/>
    <lineage>
        <taxon>Bacteria</taxon>
        <taxon>Pseudomonadati</taxon>
        <taxon>Pseudomonadota</taxon>
        <taxon>Gammaproteobacteria</taxon>
        <taxon>Enterobacterales</taxon>
        <taxon>Yersiniaceae</taxon>
        <taxon>Yersinia</taxon>
    </lineage>
</organism>
<gene>
    <name evidence="3" type="ORF">ymoll0001_220</name>
</gene>
<dbReference type="Pfam" id="PF08448">
    <property type="entry name" value="PAS_4"/>
    <property type="match status" value="1"/>
</dbReference>
<dbReference type="EMBL" id="AALD02000020">
    <property type="protein sequence ID" value="EEQ10321.1"/>
    <property type="molecule type" value="Genomic_DNA"/>
</dbReference>
<dbReference type="Proteomes" id="UP000003027">
    <property type="component" value="Unassembled WGS sequence"/>
</dbReference>
<evidence type="ECO:0000256" key="1">
    <source>
        <dbReference type="ARBA" id="ARBA00023125"/>
    </source>
</evidence>
<feature type="domain" description="HTH luxR-type" evidence="2">
    <location>
        <begin position="163"/>
        <end position="220"/>
    </location>
</feature>
<dbReference type="CDD" id="cd06170">
    <property type="entry name" value="LuxR_C_like"/>
    <property type="match status" value="1"/>
</dbReference>
<dbReference type="Pfam" id="PF00196">
    <property type="entry name" value="GerE"/>
    <property type="match status" value="1"/>
</dbReference>
<comment type="caution">
    <text evidence="3">The sequence shown here is derived from an EMBL/GenBank/DDBJ whole genome shotgun (WGS) entry which is preliminary data.</text>
</comment>
<dbReference type="SUPFAM" id="SSF46894">
    <property type="entry name" value="C-terminal effector domain of the bipartite response regulators"/>
    <property type="match status" value="1"/>
</dbReference>
<keyword evidence="4" id="KW-1185">Reference proteome</keyword>
<dbReference type="InterPro" id="IPR016032">
    <property type="entry name" value="Sig_transdc_resp-reg_C-effctor"/>
</dbReference>
<name>A0ABM9Y916_YERMW</name>
<dbReference type="Gene3D" id="3.30.450.20">
    <property type="entry name" value="PAS domain"/>
    <property type="match status" value="1"/>
</dbReference>
<dbReference type="SMART" id="SM00421">
    <property type="entry name" value="HTH_LUXR"/>
    <property type="match status" value="1"/>
</dbReference>
<proteinExistence type="predicted"/>
<evidence type="ECO:0000313" key="3">
    <source>
        <dbReference type="EMBL" id="EEQ10321.1"/>
    </source>
</evidence>
<dbReference type="InterPro" id="IPR013656">
    <property type="entry name" value="PAS_4"/>
</dbReference>
<protein>
    <submittedName>
        <fullName evidence="3">LuxR family transcription regulatory protein</fullName>
    </submittedName>
</protein>
<accession>A0ABM9Y916</accession>
<evidence type="ECO:0000313" key="4">
    <source>
        <dbReference type="Proteomes" id="UP000003027"/>
    </source>
</evidence>
<dbReference type="InterPro" id="IPR036388">
    <property type="entry name" value="WH-like_DNA-bd_sf"/>
</dbReference>